<dbReference type="Proteomes" id="UP001595878">
    <property type="component" value="Unassembled WGS sequence"/>
</dbReference>
<name>A0ABV9LCM9_9FLAO</name>
<dbReference type="RefSeq" id="WP_380035545.1">
    <property type="nucleotide sequence ID" value="NZ_JBHSHB010000024.1"/>
</dbReference>
<dbReference type="InterPro" id="IPR016032">
    <property type="entry name" value="Sig_transdc_resp-reg_C-effctor"/>
</dbReference>
<feature type="domain" description="OmpR/PhoB-type" evidence="3">
    <location>
        <begin position="177"/>
        <end position="274"/>
    </location>
</feature>
<dbReference type="InterPro" id="IPR001867">
    <property type="entry name" value="OmpR/PhoB-type_DNA-bd"/>
</dbReference>
<evidence type="ECO:0000256" key="1">
    <source>
        <dbReference type="ARBA" id="ARBA00023125"/>
    </source>
</evidence>
<dbReference type="EMBL" id="JBHSHB010000024">
    <property type="protein sequence ID" value="MFC4691525.1"/>
    <property type="molecule type" value="Genomic_DNA"/>
</dbReference>
<dbReference type="Pfam" id="PF00486">
    <property type="entry name" value="Trans_reg_C"/>
    <property type="match status" value="1"/>
</dbReference>
<dbReference type="Gene3D" id="1.10.10.10">
    <property type="entry name" value="Winged helix-like DNA-binding domain superfamily/Winged helix DNA-binding domain"/>
    <property type="match status" value="1"/>
</dbReference>
<sequence length="275" mass="31546">MCASISWLLPQADMPATMREERSKIVIREVGNQLLLAQRDTISRILPVRQLESDIYVLAFSSDLSFLPEQLVAIASEQFIRAQFPKNYIIEVYQCYDNEVAYSFEINKTIENTIVPCSGRKLPLDCYTIKIQFIEENIAPSQTSYSKMGLLFIAGGALLFLGFRFRESKKETISISKKGVSLGSFNFYPEEHKLMRDNDELVLSKKECELLTLFAQKPNEIIKREELSKKVWEDNGVIVGRSLDTYVSKLRKKLQTDPSIRLTNIHGVGYKLEIR</sequence>
<dbReference type="PROSITE" id="PS51755">
    <property type="entry name" value="OMPR_PHOB"/>
    <property type="match status" value="1"/>
</dbReference>
<accession>A0ABV9LCM9</accession>
<dbReference type="SUPFAM" id="SSF46894">
    <property type="entry name" value="C-terminal effector domain of the bipartite response regulators"/>
    <property type="match status" value="1"/>
</dbReference>
<proteinExistence type="predicted"/>
<keyword evidence="5" id="KW-1185">Reference proteome</keyword>
<organism evidence="4 5">
    <name type="scientific">Dokdonia genika</name>
    <dbReference type="NCBI Taxonomy" id="308113"/>
    <lineage>
        <taxon>Bacteria</taxon>
        <taxon>Pseudomonadati</taxon>
        <taxon>Bacteroidota</taxon>
        <taxon>Flavobacteriia</taxon>
        <taxon>Flavobacteriales</taxon>
        <taxon>Flavobacteriaceae</taxon>
        <taxon>Dokdonia</taxon>
    </lineage>
</organism>
<evidence type="ECO:0000313" key="5">
    <source>
        <dbReference type="Proteomes" id="UP001595878"/>
    </source>
</evidence>
<keyword evidence="1 2" id="KW-0238">DNA-binding</keyword>
<dbReference type="SMART" id="SM00862">
    <property type="entry name" value="Trans_reg_C"/>
    <property type="match status" value="1"/>
</dbReference>
<gene>
    <name evidence="4" type="ORF">ACFO5T_13885</name>
</gene>
<dbReference type="InterPro" id="IPR036388">
    <property type="entry name" value="WH-like_DNA-bd_sf"/>
</dbReference>
<protein>
    <submittedName>
        <fullName evidence="4">Winged helix-turn-helix domain-containing protein</fullName>
    </submittedName>
</protein>
<evidence type="ECO:0000256" key="2">
    <source>
        <dbReference type="PROSITE-ProRule" id="PRU01091"/>
    </source>
</evidence>
<reference evidence="5" key="1">
    <citation type="journal article" date="2019" name="Int. J. Syst. Evol. Microbiol.">
        <title>The Global Catalogue of Microorganisms (GCM) 10K type strain sequencing project: providing services to taxonomists for standard genome sequencing and annotation.</title>
        <authorList>
            <consortium name="The Broad Institute Genomics Platform"/>
            <consortium name="The Broad Institute Genome Sequencing Center for Infectious Disease"/>
            <person name="Wu L."/>
            <person name="Ma J."/>
        </authorList>
    </citation>
    <scope>NUCLEOTIDE SEQUENCE [LARGE SCALE GENOMIC DNA]</scope>
    <source>
        <strain evidence="5">CGMCC 4.7427</strain>
    </source>
</reference>
<feature type="DNA-binding region" description="OmpR/PhoB-type" evidence="2">
    <location>
        <begin position="177"/>
        <end position="274"/>
    </location>
</feature>
<dbReference type="CDD" id="cd00383">
    <property type="entry name" value="trans_reg_C"/>
    <property type="match status" value="1"/>
</dbReference>
<evidence type="ECO:0000313" key="4">
    <source>
        <dbReference type="EMBL" id="MFC4691525.1"/>
    </source>
</evidence>
<evidence type="ECO:0000259" key="3">
    <source>
        <dbReference type="PROSITE" id="PS51755"/>
    </source>
</evidence>
<comment type="caution">
    <text evidence="4">The sequence shown here is derived from an EMBL/GenBank/DDBJ whole genome shotgun (WGS) entry which is preliminary data.</text>
</comment>